<dbReference type="EMBL" id="GISG01162938">
    <property type="protein sequence ID" value="MBA4650025.1"/>
    <property type="molecule type" value="Transcribed_RNA"/>
</dbReference>
<evidence type="ECO:0000313" key="1">
    <source>
        <dbReference type="EMBL" id="MBA4650025.1"/>
    </source>
</evidence>
<organism evidence="1">
    <name type="scientific">Opuntia streptacantha</name>
    <name type="common">Prickly pear cactus</name>
    <name type="synonym">Opuntia cardona</name>
    <dbReference type="NCBI Taxonomy" id="393608"/>
    <lineage>
        <taxon>Eukaryota</taxon>
        <taxon>Viridiplantae</taxon>
        <taxon>Streptophyta</taxon>
        <taxon>Embryophyta</taxon>
        <taxon>Tracheophyta</taxon>
        <taxon>Spermatophyta</taxon>
        <taxon>Magnoliopsida</taxon>
        <taxon>eudicotyledons</taxon>
        <taxon>Gunneridae</taxon>
        <taxon>Pentapetalae</taxon>
        <taxon>Caryophyllales</taxon>
        <taxon>Cactineae</taxon>
        <taxon>Cactaceae</taxon>
        <taxon>Opuntioideae</taxon>
        <taxon>Opuntia</taxon>
    </lineage>
</organism>
<protein>
    <submittedName>
        <fullName evidence="1">Uncharacterized protein</fullName>
    </submittedName>
</protein>
<proteinExistence type="predicted"/>
<dbReference type="AlphaFoldDB" id="A0A7C9DWY1"/>
<sequence>MSKMPSTHFLPNLIFRAKILQKTKILVQIQHPLLLLLFFFCRVTPPSELIFLPRLRRIASMIGFASDGGENDHSISFPPGVLAGDGLNPAGENGLVQGDCAIASGASTAAVASLTAETAFLL</sequence>
<name>A0A7C9DWY1_OPUST</name>
<accession>A0A7C9DWY1</accession>
<reference evidence="1" key="1">
    <citation type="journal article" date="2013" name="J. Plant Res.">
        <title>Effect of fungi and light on seed germination of three Opuntia species from semiarid lands of central Mexico.</title>
        <authorList>
            <person name="Delgado-Sanchez P."/>
            <person name="Jimenez-Bremont J.F."/>
            <person name="Guerrero-Gonzalez Mde L."/>
            <person name="Flores J."/>
        </authorList>
    </citation>
    <scope>NUCLEOTIDE SEQUENCE</scope>
    <source>
        <tissue evidence="1">Cladode</tissue>
    </source>
</reference>
<reference evidence="1" key="2">
    <citation type="submission" date="2020-07" db="EMBL/GenBank/DDBJ databases">
        <authorList>
            <person name="Vera ALvarez R."/>
            <person name="Arias-Moreno D.M."/>
            <person name="Jimenez-Jacinto V."/>
            <person name="Jimenez-Bremont J.F."/>
            <person name="Swaminathan K."/>
            <person name="Moose S.P."/>
            <person name="Guerrero-Gonzalez M.L."/>
            <person name="Marino-Ramirez L."/>
            <person name="Landsman D."/>
            <person name="Rodriguez-Kessler M."/>
            <person name="Delgado-Sanchez P."/>
        </authorList>
    </citation>
    <scope>NUCLEOTIDE SEQUENCE</scope>
    <source>
        <tissue evidence="1">Cladode</tissue>
    </source>
</reference>